<name>A0A512CCG3_9BACT</name>
<proteinExistence type="predicted"/>
<dbReference type="AlphaFoldDB" id="A0A512CCG3"/>
<evidence type="ECO:0000313" key="2">
    <source>
        <dbReference type="EMBL" id="GEO21867.1"/>
    </source>
</evidence>
<feature type="region of interest" description="Disordered" evidence="1">
    <location>
        <begin position="1"/>
        <end position="41"/>
    </location>
</feature>
<accession>A0A512CCG3</accession>
<keyword evidence="3" id="KW-1185">Reference proteome</keyword>
<gene>
    <name evidence="2" type="ORF">CQA01_24010</name>
</gene>
<evidence type="ECO:0000313" key="3">
    <source>
        <dbReference type="Proteomes" id="UP000321301"/>
    </source>
</evidence>
<feature type="compositionally biased region" description="Basic and acidic residues" evidence="1">
    <location>
        <begin position="13"/>
        <end position="23"/>
    </location>
</feature>
<protein>
    <submittedName>
        <fullName evidence="2">Uncharacterized protein</fullName>
    </submittedName>
</protein>
<evidence type="ECO:0000256" key="1">
    <source>
        <dbReference type="SAM" id="MobiDB-lite"/>
    </source>
</evidence>
<comment type="caution">
    <text evidence="2">The sequence shown here is derived from an EMBL/GenBank/DDBJ whole genome shotgun (WGS) entry which is preliminary data.</text>
</comment>
<dbReference type="Proteomes" id="UP000321301">
    <property type="component" value="Unassembled WGS sequence"/>
</dbReference>
<organism evidence="2 3">
    <name type="scientific">Cyclobacterium qasimii</name>
    <dbReference type="NCBI Taxonomy" id="1350429"/>
    <lineage>
        <taxon>Bacteria</taxon>
        <taxon>Pseudomonadati</taxon>
        <taxon>Bacteroidota</taxon>
        <taxon>Cytophagia</taxon>
        <taxon>Cytophagales</taxon>
        <taxon>Cyclobacteriaceae</taxon>
        <taxon>Cyclobacterium</taxon>
    </lineage>
</organism>
<dbReference type="EMBL" id="BJYV01000010">
    <property type="protein sequence ID" value="GEO21867.1"/>
    <property type="molecule type" value="Genomic_DNA"/>
</dbReference>
<reference evidence="2 3" key="1">
    <citation type="submission" date="2019-07" db="EMBL/GenBank/DDBJ databases">
        <title>Whole genome shotgun sequence of Cyclobacterium qasimii NBRC 106168.</title>
        <authorList>
            <person name="Hosoyama A."/>
            <person name="Uohara A."/>
            <person name="Ohji S."/>
            <person name="Ichikawa N."/>
        </authorList>
    </citation>
    <scope>NUCLEOTIDE SEQUENCE [LARGE SCALE GENOMIC DNA]</scope>
    <source>
        <strain evidence="2 3">NBRC 106168</strain>
    </source>
</reference>
<sequence length="52" mass="5711">MKFKSSQISARITADDGTKKTDGSPDQNGKAIDSDNIPPCPIRHIIEIKEDK</sequence>
<feature type="compositionally biased region" description="Polar residues" evidence="1">
    <location>
        <begin position="1"/>
        <end position="10"/>
    </location>
</feature>